<reference evidence="2" key="1">
    <citation type="submission" date="2021-10" db="EMBL/GenBank/DDBJ databases">
        <authorList>
            <person name="Piombo E."/>
        </authorList>
    </citation>
    <scope>NUCLEOTIDE SEQUENCE</scope>
</reference>
<evidence type="ECO:0000313" key="2">
    <source>
        <dbReference type="EMBL" id="CAG9977263.1"/>
    </source>
</evidence>
<dbReference type="PANTHER" id="PTHR37540:SF5">
    <property type="entry name" value="TRANSCRIPTION FACTOR DOMAIN-CONTAINING PROTEIN"/>
    <property type="match status" value="1"/>
</dbReference>
<name>A0A9N9U3U2_9HYPO</name>
<dbReference type="Pfam" id="PF11951">
    <property type="entry name" value="Fungal_trans_2"/>
    <property type="match status" value="1"/>
</dbReference>
<sequence>MPRHQSHQPLNGSGITFVNLSHPDDIRQHDIQDGIRRHVLAGVGRSRRKRPRHAVIPLEIMAPEVNRYDFQRGERPVHHQSPDAAYPPETRSPNRLFQLDRYGVLGVELTDRTLQIIHFIASESEYINQPLHRIWVRMGFSDPTALHLSMATTLLLWNRKNNVPILKITDDMEPVRYYTKALKDLSVRLSDPFDRTSAGVIATVIGCLCHDVHIGNWGRWSTHIDGLYEVSKLRGGMDRLDNHIPAIASWLDLVGSAAFDTLPRFPIPKEFTATDKSPRETPPALRSLILYMSLAFPQLTPISEALCMTSSVARKVNTNSHDSDFWKDAVGAMELLGPVTHHLLSACRIDSVGINASRIQVLGEIVRLVCLMLLSRLKGLFSLNTLDMTPLWTRFMATLSVFVINRDAACLDGLELWALVTSALVQPGQGMEELLPHIEAAMRSKGSTDIHEAIKLTKELIWIDIIEGQGEALLAGRMDET</sequence>
<comment type="caution">
    <text evidence="2">The sequence shown here is derived from an EMBL/GenBank/DDBJ whole genome shotgun (WGS) entry which is preliminary data.</text>
</comment>
<evidence type="ECO:0000313" key="3">
    <source>
        <dbReference type="Proteomes" id="UP000754883"/>
    </source>
</evidence>
<protein>
    <submittedName>
        <fullName evidence="2">Uncharacterized protein</fullName>
    </submittedName>
</protein>
<dbReference type="InterPro" id="IPR021858">
    <property type="entry name" value="Fun_TF"/>
</dbReference>
<dbReference type="EMBL" id="CABFNO020001296">
    <property type="protein sequence ID" value="CAG9977263.1"/>
    <property type="molecule type" value="Genomic_DNA"/>
</dbReference>
<keyword evidence="1" id="KW-0539">Nucleus</keyword>
<dbReference type="PANTHER" id="PTHR37540">
    <property type="entry name" value="TRANSCRIPTION FACTOR (ACR-2), PUTATIVE-RELATED-RELATED"/>
    <property type="match status" value="1"/>
</dbReference>
<proteinExistence type="predicted"/>
<organism evidence="2 3">
    <name type="scientific">Clonostachys byssicola</name>
    <dbReference type="NCBI Taxonomy" id="160290"/>
    <lineage>
        <taxon>Eukaryota</taxon>
        <taxon>Fungi</taxon>
        <taxon>Dikarya</taxon>
        <taxon>Ascomycota</taxon>
        <taxon>Pezizomycotina</taxon>
        <taxon>Sordariomycetes</taxon>
        <taxon>Hypocreomycetidae</taxon>
        <taxon>Hypocreales</taxon>
        <taxon>Bionectriaceae</taxon>
        <taxon>Clonostachys</taxon>
    </lineage>
</organism>
<dbReference type="AlphaFoldDB" id="A0A9N9U3U2"/>
<keyword evidence="3" id="KW-1185">Reference proteome</keyword>
<accession>A0A9N9U3U2</accession>
<gene>
    <name evidence="2" type="ORF">CBYS24578_00016124</name>
</gene>
<dbReference type="Proteomes" id="UP000754883">
    <property type="component" value="Unassembled WGS sequence"/>
</dbReference>
<evidence type="ECO:0000256" key="1">
    <source>
        <dbReference type="ARBA" id="ARBA00023242"/>
    </source>
</evidence>
<dbReference type="OrthoDB" id="3469225at2759"/>